<dbReference type="EMBL" id="CP012871">
    <property type="protein sequence ID" value="ALR78935.1"/>
    <property type="molecule type" value="Genomic_DNA"/>
</dbReference>
<dbReference type="GO" id="GO:0019867">
    <property type="term" value="C:outer membrane"/>
    <property type="evidence" value="ECO:0007669"/>
    <property type="project" value="InterPro"/>
</dbReference>
<dbReference type="InterPro" id="IPR036709">
    <property type="entry name" value="Autotransporte_beta_dom_sf"/>
</dbReference>
<dbReference type="KEGG" id="kle:AO703_12985"/>
<dbReference type="Proteomes" id="UP000069162">
    <property type="component" value="Chromosome"/>
</dbReference>
<dbReference type="PANTHER" id="PTHR12338">
    <property type="entry name" value="AUTOTRANSPORTER"/>
    <property type="match status" value="1"/>
</dbReference>
<name>A0A806XB44_9ENTR</name>
<dbReference type="InterPro" id="IPR012332">
    <property type="entry name" value="Autotransporter_pectin_lyase_C"/>
</dbReference>
<dbReference type="InterPro" id="IPR043990">
    <property type="entry name" value="AC_1"/>
</dbReference>
<dbReference type="Gene3D" id="2.160.20.20">
    <property type="match status" value="1"/>
</dbReference>
<proteinExistence type="predicted"/>
<dbReference type="InterPro" id="IPR011050">
    <property type="entry name" value="Pectin_lyase_fold/virulence"/>
</dbReference>
<dbReference type="CDD" id="cd01344">
    <property type="entry name" value="PL2_Passenger_AT"/>
    <property type="match status" value="1"/>
</dbReference>
<reference evidence="3" key="1">
    <citation type="submission" date="2015-10" db="EMBL/GenBank/DDBJ databases">
        <title>Complete Genome Sequencing of Klebsiella sp. strain G5.</title>
        <authorList>
            <person name="Chan K.-G."/>
            <person name="Chen J.-W."/>
        </authorList>
    </citation>
    <scope>NUCLEOTIDE SEQUENCE [LARGE SCALE GENOMIC DNA]</scope>
    <source>
        <strain evidence="3">G5</strain>
    </source>
</reference>
<dbReference type="Pfam" id="PF18883">
    <property type="entry name" value="AC_1"/>
    <property type="match status" value="1"/>
</dbReference>
<dbReference type="PANTHER" id="PTHR12338:SF5">
    <property type="entry name" value="ANTIGEN 43-RELATED"/>
    <property type="match status" value="1"/>
</dbReference>
<dbReference type="Pfam" id="PF03797">
    <property type="entry name" value="Autotransporter"/>
    <property type="match status" value="1"/>
</dbReference>
<dbReference type="Gene3D" id="2.40.128.130">
    <property type="entry name" value="Autotransporter beta-domain"/>
    <property type="match status" value="1"/>
</dbReference>
<dbReference type="InterPro" id="IPR005546">
    <property type="entry name" value="Autotransporte_beta"/>
</dbReference>
<accession>A0A806XB44</accession>
<evidence type="ECO:0000259" key="1">
    <source>
        <dbReference type="PROSITE" id="PS51208"/>
    </source>
</evidence>
<protein>
    <recommendedName>
        <fullName evidence="1">Autotransporter domain-containing protein</fullName>
    </recommendedName>
</protein>
<feature type="domain" description="Autotransporter" evidence="1">
    <location>
        <begin position="186"/>
        <end position="474"/>
    </location>
</feature>
<dbReference type="SUPFAM" id="SSF51126">
    <property type="entry name" value="Pectin lyase-like"/>
    <property type="match status" value="1"/>
</dbReference>
<organism evidence="2 3">
    <name type="scientific">[Enterobacter] lignolyticus</name>
    <dbReference type="NCBI Taxonomy" id="1334193"/>
    <lineage>
        <taxon>Bacteria</taxon>
        <taxon>Pseudomonadati</taxon>
        <taxon>Pseudomonadota</taxon>
        <taxon>Gammaproteobacteria</taxon>
        <taxon>Enterobacterales</taxon>
        <taxon>Enterobacteriaceae</taxon>
        <taxon>Pluralibacter</taxon>
    </lineage>
</organism>
<dbReference type="InterPro" id="IPR006315">
    <property type="entry name" value="OM_autotransptr_brl_dom"/>
</dbReference>
<dbReference type="AlphaFoldDB" id="A0A806XB44"/>
<dbReference type="PROSITE" id="PS51208">
    <property type="entry name" value="AUTOTRANSPORTER"/>
    <property type="match status" value="1"/>
</dbReference>
<gene>
    <name evidence="2" type="ORF">AO703_12985</name>
</gene>
<evidence type="ECO:0000313" key="2">
    <source>
        <dbReference type="EMBL" id="ALR78935.1"/>
    </source>
</evidence>
<evidence type="ECO:0000313" key="3">
    <source>
        <dbReference type="Proteomes" id="UP000069162"/>
    </source>
</evidence>
<sequence>MTADSQVNNLSSAGTIAISRPTGSDFKTLTVEGHYTGSDGLIAMNTALGGDDSPTDKLIVHGSTAGNTRVRVTNTGGTGKQTVNGIEMIQVDGSSAGNFALTSGTVEAGAWVYTLAKGTDAAANNWYLTSKWSGVVPSPIVDPTAANALRPEAGSYISNIAAANTLFNTRLHDRLGEPQYTGALKDEGPASSLWMRQVGGHERSSAGDGQLKTQSNRYVLQLGGDIAQWSRDGQDRWHLGVMGGYASERSNTRSDRAGYGSDGRISGYSAGLYGTWYQNEADKTGAYVDSWMLYNWFDNSVSADNRDGDSYRSKGLTASLEAGYTLKAGEFTGSQGTLNAWYIQPQAQVTWMGVKDDAHTRHDGTRIETQGDGNIQTRLGVRTWLNSHHKLDDGKQREFQPFVEVNWIHNSETFGVRMDGTPVRRDGARNLAEIRTGVEGKVNDRLSVWANVGVQMGDKGYSDTQGMLGVKYRW</sequence>
<dbReference type="InterPro" id="IPR050909">
    <property type="entry name" value="Bact_Autotransporter_VF"/>
</dbReference>
<dbReference type="SMART" id="SM00869">
    <property type="entry name" value="Autotransporter"/>
    <property type="match status" value="1"/>
</dbReference>
<dbReference type="NCBIfam" id="TIGR01414">
    <property type="entry name" value="autotrans_barl"/>
    <property type="match status" value="1"/>
</dbReference>
<dbReference type="SUPFAM" id="SSF103515">
    <property type="entry name" value="Autotransporter"/>
    <property type="match status" value="1"/>
</dbReference>